<feature type="domain" description="Glycosyltransferase 2-like" evidence="1">
    <location>
        <begin position="13"/>
        <end position="171"/>
    </location>
</feature>
<evidence type="ECO:0000313" key="3">
    <source>
        <dbReference type="Proteomes" id="UP000570517"/>
    </source>
</evidence>
<keyword evidence="3" id="KW-1185">Reference proteome</keyword>
<dbReference type="AlphaFoldDB" id="A0A850PZJ0"/>
<evidence type="ECO:0000259" key="1">
    <source>
        <dbReference type="Pfam" id="PF00535"/>
    </source>
</evidence>
<protein>
    <recommendedName>
        <fullName evidence="1">Glycosyltransferase 2-like domain-containing protein</fullName>
    </recommendedName>
</protein>
<sequence length="272" mass="29531">MTHLPGPTVSVAICVDTEDRWNEMVRAVTSVRQQTYGAAEIILVIRDNPALLRRASFELRGVMAIPDTGGTGRRAGWYTAAAAATSDIVAVLDDDAFAMPHWLEALVATYSDPEVLGVGGRVIPQWCTGRPAWFPPEFDWVVGCSYRGMPGVRTPVRSFLGTSVSFRREVLLQCDASDERPGQDGNRFVFEPAAVVQRAVPRSRATWPYFRSRCYSAGESTGRIVGPGDLRQGWSIVPPHLRSAIRAGITGSITGAVQRDRSSVRAGLALSA</sequence>
<dbReference type="RefSeq" id="WP_178361624.1">
    <property type="nucleotide sequence ID" value="NZ_JABFYL010000049.1"/>
</dbReference>
<organism evidence="2 3">
    <name type="scientific">Mycolicibacterium hippocampi</name>
    <dbReference type="NCBI Taxonomy" id="659824"/>
    <lineage>
        <taxon>Bacteria</taxon>
        <taxon>Bacillati</taxon>
        <taxon>Actinomycetota</taxon>
        <taxon>Actinomycetes</taxon>
        <taxon>Mycobacteriales</taxon>
        <taxon>Mycobacteriaceae</taxon>
        <taxon>Mycolicibacterium</taxon>
    </lineage>
</organism>
<evidence type="ECO:0000313" key="2">
    <source>
        <dbReference type="EMBL" id="NVN53400.1"/>
    </source>
</evidence>
<dbReference type="Gene3D" id="3.90.550.10">
    <property type="entry name" value="Spore Coat Polysaccharide Biosynthesis Protein SpsA, Chain A"/>
    <property type="match status" value="1"/>
</dbReference>
<proteinExistence type="predicted"/>
<dbReference type="CDD" id="cd00761">
    <property type="entry name" value="Glyco_tranf_GTA_type"/>
    <property type="match status" value="1"/>
</dbReference>
<dbReference type="Pfam" id="PF00535">
    <property type="entry name" value="Glycos_transf_2"/>
    <property type="match status" value="1"/>
</dbReference>
<dbReference type="SUPFAM" id="SSF53448">
    <property type="entry name" value="Nucleotide-diphospho-sugar transferases"/>
    <property type="match status" value="1"/>
</dbReference>
<gene>
    <name evidence="2" type="ORF">HLY00_3745</name>
</gene>
<reference evidence="2 3" key="1">
    <citation type="submission" date="2020-05" db="EMBL/GenBank/DDBJ databases">
        <title>Draft genome sequence of Mycobacterium hippocampi DL, isolated from European seabass, Dicentrarchus labrax, reared in fish farms.</title>
        <authorList>
            <person name="Stathopoulou P."/>
            <person name="Asimakis E."/>
            <person name="Tzokas K."/>
            <person name="Batargias C."/>
            <person name="Tsiamis G."/>
        </authorList>
    </citation>
    <scope>NUCLEOTIDE SEQUENCE [LARGE SCALE GENOMIC DNA]</scope>
    <source>
        <strain evidence="2 3">DL</strain>
    </source>
</reference>
<name>A0A850PZJ0_9MYCO</name>
<dbReference type="InterPro" id="IPR029044">
    <property type="entry name" value="Nucleotide-diphossugar_trans"/>
</dbReference>
<comment type="caution">
    <text evidence="2">The sequence shown here is derived from an EMBL/GenBank/DDBJ whole genome shotgun (WGS) entry which is preliminary data.</text>
</comment>
<accession>A0A850PZJ0</accession>
<dbReference type="InterPro" id="IPR001173">
    <property type="entry name" value="Glyco_trans_2-like"/>
</dbReference>
<dbReference type="Proteomes" id="UP000570517">
    <property type="component" value="Unassembled WGS sequence"/>
</dbReference>
<dbReference type="EMBL" id="JABFYL010000049">
    <property type="protein sequence ID" value="NVN53400.1"/>
    <property type="molecule type" value="Genomic_DNA"/>
</dbReference>